<accession>A0ABY5Z7G4</accession>
<dbReference type="RefSeq" id="WP_260727374.1">
    <property type="nucleotide sequence ID" value="NZ_BAAABS010000033.1"/>
</dbReference>
<reference evidence="1" key="1">
    <citation type="submission" date="2021-04" db="EMBL/GenBank/DDBJ databases">
        <title>Biosynthetic gene clusters of Dactylosporangioum roseum.</title>
        <authorList>
            <person name="Hartkoorn R.C."/>
            <person name="Beaudoing E."/>
            <person name="Hot D."/>
            <person name="Moureu S."/>
        </authorList>
    </citation>
    <scope>NUCLEOTIDE SEQUENCE</scope>
    <source>
        <strain evidence="1">NRRL B-16295</strain>
    </source>
</reference>
<gene>
    <name evidence="1" type="ORF">Drose_06970</name>
</gene>
<evidence type="ECO:0000313" key="1">
    <source>
        <dbReference type="EMBL" id="UWZ38004.1"/>
    </source>
</evidence>
<keyword evidence="2" id="KW-1185">Reference proteome</keyword>
<name>A0ABY5Z7G4_9ACTN</name>
<evidence type="ECO:0000313" key="2">
    <source>
        <dbReference type="Proteomes" id="UP001058271"/>
    </source>
</evidence>
<proteinExistence type="predicted"/>
<dbReference type="Proteomes" id="UP001058271">
    <property type="component" value="Chromosome"/>
</dbReference>
<organism evidence="1 2">
    <name type="scientific">Dactylosporangium roseum</name>
    <dbReference type="NCBI Taxonomy" id="47989"/>
    <lineage>
        <taxon>Bacteria</taxon>
        <taxon>Bacillati</taxon>
        <taxon>Actinomycetota</taxon>
        <taxon>Actinomycetes</taxon>
        <taxon>Micromonosporales</taxon>
        <taxon>Micromonosporaceae</taxon>
        <taxon>Dactylosporangium</taxon>
    </lineage>
</organism>
<protein>
    <submittedName>
        <fullName evidence="1">Uncharacterized protein</fullName>
    </submittedName>
</protein>
<dbReference type="EMBL" id="CP073721">
    <property type="protein sequence ID" value="UWZ38004.1"/>
    <property type="molecule type" value="Genomic_DNA"/>
</dbReference>
<sequence length="109" mass="11840">MNPITRRTRTAATRFDPRKHTDWCAGGHRCNLGEHRADPLTIDVPGLGRALLTRVRGRDGREHAEVTLTVALAADEPRARGQLLGLARDLTAVIERATGPASTGQRRAA</sequence>